<protein>
    <submittedName>
        <fullName evidence="7">Nuclease (SNase domain protein)</fullName>
    </submittedName>
</protein>
<sequence length="192" mass="22831">MAGSRKKRRTTVRRKKKKFIKKKYITTIVSVIVFLISYFGDKYNLGQKGMPSDDTYRVLSVSDGDTVTINDHGEKRKLRLYGIDAPEKDQEYGMESRQYLYDRIQGKDINIDFISKDRYGRDISIIYINGENINETMVKEGYAWWYKEYSKKDVQYKIYEQKAKFGEKGLWSKKNPVPPWDFRKKDKKKNKS</sequence>
<accession>D1AIB1</accession>
<evidence type="ECO:0000259" key="6">
    <source>
        <dbReference type="PROSITE" id="PS50830"/>
    </source>
</evidence>
<dbReference type="RefSeq" id="WP_012861091.1">
    <property type="nucleotide sequence ID" value="NC_013517.1"/>
</dbReference>
<dbReference type="PROSITE" id="PS01123">
    <property type="entry name" value="TNASE_1"/>
    <property type="match status" value="1"/>
</dbReference>
<dbReference type="Proteomes" id="UP000000845">
    <property type="component" value="Chromosome"/>
</dbReference>
<keyword evidence="3" id="KW-0378">Hydrolase</keyword>
<dbReference type="PANTHER" id="PTHR12302:SF3">
    <property type="entry name" value="SERINE_THREONINE-PROTEIN KINASE 31"/>
    <property type="match status" value="1"/>
</dbReference>
<feature type="region of interest" description="Disordered" evidence="4">
    <location>
        <begin position="170"/>
        <end position="192"/>
    </location>
</feature>
<keyword evidence="5" id="KW-0472">Membrane</keyword>
<evidence type="ECO:0000256" key="3">
    <source>
        <dbReference type="ARBA" id="ARBA00022801"/>
    </source>
</evidence>
<keyword evidence="2" id="KW-0255">Endonuclease</keyword>
<name>D1AIB1_SEBTE</name>
<dbReference type="Pfam" id="PF00565">
    <property type="entry name" value="SNase"/>
    <property type="match status" value="1"/>
</dbReference>
<proteinExistence type="predicted"/>
<dbReference type="InterPro" id="IPR002071">
    <property type="entry name" value="Thermonucl_AS"/>
</dbReference>
<evidence type="ECO:0000256" key="5">
    <source>
        <dbReference type="SAM" id="Phobius"/>
    </source>
</evidence>
<dbReference type="STRING" id="526218.Sterm_1637"/>
<dbReference type="GO" id="GO:0004519">
    <property type="term" value="F:endonuclease activity"/>
    <property type="evidence" value="ECO:0007669"/>
    <property type="project" value="UniProtKB-KW"/>
</dbReference>
<gene>
    <name evidence="7" type="ordered locus">Sterm_1637</name>
</gene>
<dbReference type="HOGENOM" id="CLU_046484_7_2_0"/>
<dbReference type="Gene3D" id="2.40.50.90">
    <property type="match status" value="1"/>
</dbReference>
<keyword evidence="5" id="KW-1133">Transmembrane helix</keyword>
<evidence type="ECO:0000313" key="8">
    <source>
        <dbReference type="Proteomes" id="UP000000845"/>
    </source>
</evidence>
<feature type="domain" description="TNase-like" evidence="6">
    <location>
        <begin position="52"/>
        <end position="173"/>
    </location>
</feature>
<keyword evidence="5" id="KW-0812">Transmembrane</keyword>
<dbReference type="EMBL" id="CP001739">
    <property type="protein sequence ID" value="ACZ08495.1"/>
    <property type="molecule type" value="Genomic_DNA"/>
</dbReference>
<feature type="transmembrane region" description="Helical" evidence="5">
    <location>
        <begin position="23"/>
        <end position="40"/>
    </location>
</feature>
<reference evidence="7 8" key="2">
    <citation type="journal article" date="2010" name="Stand. Genomic Sci.">
        <title>Complete genome sequence of Sebaldella termitidis type strain (NCTC 11300).</title>
        <authorList>
            <person name="Harmon-Smith M."/>
            <person name="Celia L."/>
            <person name="Chertkov O."/>
            <person name="Lapidus A."/>
            <person name="Copeland A."/>
            <person name="Glavina Del Rio T."/>
            <person name="Nolan M."/>
            <person name="Lucas S."/>
            <person name="Tice H."/>
            <person name="Cheng J.F."/>
            <person name="Han C."/>
            <person name="Detter J.C."/>
            <person name="Bruce D."/>
            <person name="Goodwin L."/>
            <person name="Pitluck S."/>
            <person name="Pati A."/>
            <person name="Liolios K."/>
            <person name="Ivanova N."/>
            <person name="Mavromatis K."/>
            <person name="Mikhailova N."/>
            <person name="Chen A."/>
            <person name="Palaniappan K."/>
            <person name="Land M."/>
            <person name="Hauser L."/>
            <person name="Chang Y.J."/>
            <person name="Jeffries C.D."/>
            <person name="Brettin T."/>
            <person name="Goker M."/>
            <person name="Beck B."/>
            <person name="Bristow J."/>
            <person name="Eisen J.A."/>
            <person name="Markowitz V."/>
            <person name="Hugenholtz P."/>
            <person name="Kyrpides N.C."/>
            <person name="Klenk H.P."/>
            <person name="Chen F."/>
        </authorList>
    </citation>
    <scope>NUCLEOTIDE SEQUENCE [LARGE SCALE GENOMIC DNA]</scope>
    <source>
        <strain evidence="8">ATCC 33386 / NCTC 11300</strain>
    </source>
</reference>
<dbReference type="PROSITE" id="PS50830">
    <property type="entry name" value="TNASE_3"/>
    <property type="match status" value="1"/>
</dbReference>
<evidence type="ECO:0000256" key="4">
    <source>
        <dbReference type="SAM" id="MobiDB-lite"/>
    </source>
</evidence>
<dbReference type="KEGG" id="str:Sterm_1637"/>
<reference evidence="8" key="1">
    <citation type="submission" date="2009-09" db="EMBL/GenBank/DDBJ databases">
        <title>The complete chromosome of Sebaldella termitidis ATCC 33386.</title>
        <authorList>
            <consortium name="US DOE Joint Genome Institute (JGI-PGF)"/>
            <person name="Lucas S."/>
            <person name="Copeland A."/>
            <person name="Lapidus A."/>
            <person name="Glavina del Rio T."/>
            <person name="Dalin E."/>
            <person name="Tice H."/>
            <person name="Bruce D."/>
            <person name="Goodwin L."/>
            <person name="Pitluck S."/>
            <person name="Kyrpides N."/>
            <person name="Mavromatis K."/>
            <person name="Ivanova N."/>
            <person name="Mikhailova N."/>
            <person name="Sims D."/>
            <person name="Meincke L."/>
            <person name="Brettin T."/>
            <person name="Detter J.C."/>
            <person name="Han C."/>
            <person name="Larimer F."/>
            <person name="Land M."/>
            <person name="Hauser L."/>
            <person name="Markowitz V."/>
            <person name="Cheng J.F."/>
            <person name="Hugenholtz P."/>
            <person name="Woyke T."/>
            <person name="Wu D."/>
            <person name="Eisen J.A."/>
        </authorList>
    </citation>
    <scope>NUCLEOTIDE SEQUENCE [LARGE SCALE GENOMIC DNA]</scope>
    <source>
        <strain evidence="8">ATCC 33386 / NCTC 11300</strain>
    </source>
</reference>
<keyword evidence="8" id="KW-1185">Reference proteome</keyword>
<evidence type="ECO:0000256" key="2">
    <source>
        <dbReference type="ARBA" id="ARBA00022759"/>
    </source>
</evidence>
<dbReference type="SMART" id="SM00318">
    <property type="entry name" value="SNc"/>
    <property type="match status" value="1"/>
</dbReference>
<organism evidence="7 8">
    <name type="scientific">Sebaldella termitidis (strain ATCC 33386 / NCTC 11300)</name>
    <dbReference type="NCBI Taxonomy" id="526218"/>
    <lineage>
        <taxon>Bacteria</taxon>
        <taxon>Fusobacteriati</taxon>
        <taxon>Fusobacteriota</taxon>
        <taxon>Fusobacteriia</taxon>
        <taxon>Fusobacteriales</taxon>
        <taxon>Leptotrichiaceae</taxon>
        <taxon>Sebaldella</taxon>
    </lineage>
</organism>
<dbReference type="PANTHER" id="PTHR12302">
    <property type="entry name" value="EBNA2 BINDING PROTEIN P100"/>
    <property type="match status" value="1"/>
</dbReference>
<dbReference type="GO" id="GO:0003676">
    <property type="term" value="F:nucleic acid binding"/>
    <property type="evidence" value="ECO:0007669"/>
    <property type="project" value="InterPro"/>
</dbReference>
<dbReference type="SUPFAM" id="SSF50199">
    <property type="entry name" value="Staphylococcal nuclease"/>
    <property type="match status" value="1"/>
</dbReference>
<evidence type="ECO:0000256" key="1">
    <source>
        <dbReference type="ARBA" id="ARBA00022722"/>
    </source>
</evidence>
<dbReference type="GO" id="GO:0016787">
    <property type="term" value="F:hydrolase activity"/>
    <property type="evidence" value="ECO:0007669"/>
    <property type="project" value="UniProtKB-KW"/>
</dbReference>
<dbReference type="AlphaFoldDB" id="D1AIB1"/>
<evidence type="ECO:0000313" key="7">
    <source>
        <dbReference type="EMBL" id="ACZ08495.1"/>
    </source>
</evidence>
<keyword evidence="1" id="KW-0540">Nuclease</keyword>
<dbReference type="InterPro" id="IPR016071">
    <property type="entry name" value="Staphylococal_nuclease_OB-fold"/>
</dbReference>
<dbReference type="InterPro" id="IPR035437">
    <property type="entry name" value="SNase_OB-fold_sf"/>
</dbReference>
<dbReference type="eggNOG" id="COG1525">
    <property type="taxonomic scope" value="Bacteria"/>
</dbReference>